<feature type="non-terminal residue" evidence="1">
    <location>
        <position position="78"/>
    </location>
</feature>
<evidence type="ECO:0000313" key="1">
    <source>
        <dbReference type="EMBL" id="CAH0716091.1"/>
    </source>
</evidence>
<gene>
    <name evidence="1" type="ORF">BINO364_LOCUS2925</name>
</gene>
<dbReference type="AlphaFoldDB" id="A0A8J9U927"/>
<dbReference type="Proteomes" id="UP000838878">
    <property type="component" value="Chromosome 11"/>
</dbReference>
<name>A0A8J9U927_9NEOP</name>
<organism evidence="1 2">
    <name type="scientific">Brenthis ino</name>
    <name type="common">lesser marbled fritillary</name>
    <dbReference type="NCBI Taxonomy" id="405034"/>
    <lineage>
        <taxon>Eukaryota</taxon>
        <taxon>Metazoa</taxon>
        <taxon>Ecdysozoa</taxon>
        <taxon>Arthropoda</taxon>
        <taxon>Hexapoda</taxon>
        <taxon>Insecta</taxon>
        <taxon>Pterygota</taxon>
        <taxon>Neoptera</taxon>
        <taxon>Endopterygota</taxon>
        <taxon>Lepidoptera</taxon>
        <taxon>Glossata</taxon>
        <taxon>Ditrysia</taxon>
        <taxon>Papilionoidea</taxon>
        <taxon>Nymphalidae</taxon>
        <taxon>Heliconiinae</taxon>
        <taxon>Argynnini</taxon>
        <taxon>Brenthis</taxon>
    </lineage>
</organism>
<dbReference type="EMBL" id="OV170231">
    <property type="protein sequence ID" value="CAH0716091.1"/>
    <property type="molecule type" value="Genomic_DNA"/>
</dbReference>
<keyword evidence="2" id="KW-1185">Reference proteome</keyword>
<evidence type="ECO:0000313" key="2">
    <source>
        <dbReference type="Proteomes" id="UP000838878"/>
    </source>
</evidence>
<reference evidence="1" key="1">
    <citation type="submission" date="2021-12" db="EMBL/GenBank/DDBJ databases">
        <authorList>
            <person name="Martin H S."/>
        </authorList>
    </citation>
    <scope>NUCLEOTIDE SEQUENCE</scope>
</reference>
<accession>A0A8J9U927</accession>
<proteinExistence type="predicted"/>
<dbReference type="OrthoDB" id="6842614at2759"/>
<protein>
    <submittedName>
        <fullName evidence="1">Uncharacterized protein</fullName>
    </submittedName>
</protein>
<sequence length="78" mass="8874">MPLLICCKMPEPCEPLRHADGRRDLIDCIDDVSKNGTLDEVFGIEPPYTHHSVVAYVHGEKFLSNFGKCNEYWLSHAN</sequence>